<accession>A0A8J2BLT7</accession>
<organism evidence="1 2">
    <name type="scientific">Candidatus Methylacidithermus pantelleriae</name>
    <dbReference type="NCBI Taxonomy" id="2744239"/>
    <lineage>
        <taxon>Bacteria</taxon>
        <taxon>Pseudomonadati</taxon>
        <taxon>Verrucomicrobiota</taxon>
        <taxon>Methylacidiphilae</taxon>
        <taxon>Methylacidiphilales</taxon>
        <taxon>Methylacidiphilaceae</taxon>
        <taxon>Candidatus Methylacidithermus</taxon>
    </lineage>
</organism>
<name>A0A8J2BLT7_9BACT</name>
<dbReference type="Gene3D" id="3.20.20.370">
    <property type="entry name" value="Glycoside hydrolase/deacetylase"/>
    <property type="match status" value="1"/>
</dbReference>
<dbReference type="GO" id="GO:0005975">
    <property type="term" value="P:carbohydrate metabolic process"/>
    <property type="evidence" value="ECO:0007669"/>
    <property type="project" value="InterPro"/>
</dbReference>
<dbReference type="SUPFAM" id="SSF88713">
    <property type="entry name" value="Glycoside hydrolase/deacetylase"/>
    <property type="match status" value="1"/>
</dbReference>
<dbReference type="CDD" id="cd11374">
    <property type="entry name" value="CE4_u10"/>
    <property type="match status" value="1"/>
</dbReference>
<dbReference type="Pfam" id="PF10096">
    <property type="entry name" value="DUF2334"/>
    <property type="match status" value="1"/>
</dbReference>
<proteinExistence type="predicted"/>
<protein>
    <recommendedName>
        <fullName evidence="3">DUF2334 domain-containing protein</fullName>
    </recommendedName>
</protein>
<dbReference type="AlphaFoldDB" id="A0A8J2BLT7"/>
<comment type="caution">
    <text evidence="1">The sequence shown here is derived from an EMBL/GenBank/DDBJ whole genome shotgun (WGS) entry which is preliminary data.</text>
</comment>
<reference evidence="1" key="1">
    <citation type="submission" date="2021-02" db="EMBL/GenBank/DDBJ databases">
        <authorList>
            <person name="Cremers G."/>
            <person name="Picone N."/>
        </authorList>
    </citation>
    <scope>NUCLEOTIDE SEQUENCE</scope>
    <source>
        <strain evidence="1">PQ17</strain>
    </source>
</reference>
<dbReference type="InterPro" id="IPR018763">
    <property type="entry name" value="DUF2334"/>
</dbReference>
<gene>
    <name evidence="1" type="ORF">MPNT_220003</name>
</gene>
<evidence type="ECO:0000313" key="1">
    <source>
        <dbReference type="EMBL" id="CAF0697446.1"/>
    </source>
</evidence>
<dbReference type="InterPro" id="IPR011330">
    <property type="entry name" value="Glyco_hydro/deAcase_b/a-brl"/>
</dbReference>
<evidence type="ECO:0008006" key="3">
    <source>
        <dbReference type="Google" id="ProtNLM"/>
    </source>
</evidence>
<dbReference type="EMBL" id="CAJNOB010000015">
    <property type="protein sequence ID" value="CAF0697446.1"/>
    <property type="molecule type" value="Genomic_DNA"/>
</dbReference>
<keyword evidence="2" id="KW-1185">Reference proteome</keyword>
<dbReference type="Proteomes" id="UP000663859">
    <property type="component" value="Unassembled WGS sequence"/>
</dbReference>
<evidence type="ECO:0000313" key="2">
    <source>
        <dbReference type="Proteomes" id="UP000663859"/>
    </source>
</evidence>
<sequence length="234" mass="27397">MHPGALREVVAIGERLDQLGVEKRSLLVIPCFHHRETLLDCPELCRWLSLEQARGREIVLHGYYHDEQDVETRATEVFWRRVYTAGEAEFLRLPRKVMVERLWKGKELFALLGWDLWGFVAPAWLFSVDLLEVLPLLGFRYTTRLTGIIVLGEKRRHIPSQSLCWSSRSLWRRVVSWGWNRWLARCVRGADPVRIAIHPGDFREKTLWKEIDRVLGNLLALGYQSSSYRDYVAS</sequence>